<dbReference type="InterPro" id="IPR019734">
    <property type="entry name" value="TPR_rpt"/>
</dbReference>
<feature type="domain" description="Fe2OG dioxygenase" evidence="11">
    <location>
        <begin position="740"/>
        <end position="854"/>
    </location>
</feature>
<evidence type="ECO:0000256" key="6">
    <source>
        <dbReference type="ARBA" id="ARBA00023002"/>
    </source>
</evidence>
<evidence type="ECO:0000256" key="7">
    <source>
        <dbReference type="ARBA" id="ARBA00023004"/>
    </source>
</evidence>
<comment type="cofactor">
    <cofactor evidence="1">
        <name>L-ascorbate</name>
        <dbReference type="ChEBI" id="CHEBI:38290"/>
    </cofactor>
</comment>
<dbReference type="InterPro" id="IPR019410">
    <property type="entry name" value="Methyltransf_16"/>
</dbReference>
<keyword evidence="6" id="KW-0560">Oxidoreductase</keyword>
<dbReference type="InterPro" id="IPR006620">
    <property type="entry name" value="Pro_4_hyd_alph"/>
</dbReference>
<feature type="region of interest" description="Disordered" evidence="10">
    <location>
        <begin position="1130"/>
        <end position="1156"/>
    </location>
</feature>
<evidence type="ECO:0000256" key="2">
    <source>
        <dbReference type="ARBA" id="ARBA00022723"/>
    </source>
</evidence>
<gene>
    <name evidence="12" type="ORF">PGLA2088_LOCUS19130</name>
</gene>
<dbReference type="Pfam" id="PF13640">
    <property type="entry name" value="2OG-FeII_Oxy_3"/>
    <property type="match status" value="1"/>
</dbReference>
<dbReference type="GO" id="GO:0008198">
    <property type="term" value="F:ferrous iron binding"/>
    <property type="evidence" value="ECO:0007669"/>
    <property type="project" value="TreeGrafter"/>
</dbReference>
<dbReference type="SUPFAM" id="SSF48452">
    <property type="entry name" value="TPR-like"/>
    <property type="match status" value="1"/>
</dbReference>
<feature type="compositionally biased region" description="Basic and acidic residues" evidence="10">
    <location>
        <begin position="1130"/>
        <end position="1147"/>
    </location>
</feature>
<dbReference type="SMART" id="SM00702">
    <property type="entry name" value="P4Hc"/>
    <property type="match status" value="1"/>
</dbReference>
<dbReference type="InterPro" id="IPR011990">
    <property type="entry name" value="TPR-like_helical_dom_sf"/>
</dbReference>
<dbReference type="Gene3D" id="2.60.120.620">
    <property type="entry name" value="q2cbj1_9rhob like domain"/>
    <property type="match status" value="1"/>
</dbReference>
<dbReference type="GO" id="GO:0031418">
    <property type="term" value="F:L-ascorbic acid binding"/>
    <property type="evidence" value="ECO:0007669"/>
    <property type="project" value="UniProtKB-KW"/>
</dbReference>
<keyword evidence="2" id="KW-0479">Metal-binding</keyword>
<dbReference type="AlphaFoldDB" id="A0A813J6U8"/>
<keyword evidence="4" id="KW-0847">Vitamin C</keyword>
<dbReference type="Gene3D" id="1.25.40.10">
    <property type="entry name" value="Tetratricopeptide repeat domain"/>
    <property type="match status" value="1"/>
</dbReference>
<evidence type="ECO:0000256" key="3">
    <source>
        <dbReference type="ARBA" id="ARBA00022824"/>
    </source>
</evidence>
<dbReference type="SMART" id="SM00028">
    <property type="entry name" value="TPR"/>
    <property type="match status" value="3"/>
</dbReference>
<evidence type="ECO:0000256" key="1">
    <source>
        <dbReference type="ARBA" id="ARBA00001961"/>
    </source>
</evidence>
<evidence type="ECO:0000313" key="13">
    <source>
        <dbReference type="Proteomes" id="UP000626109"/>
    </source>
</evidence>
<dbReference type="InterPro" id="IPR051559">
    <property type="entry name" value="HIF_prolyl_hydroxylases"/>
</dbReference>
<evidence type="ECO:0000256" key="10">
    <source>
        <dbReference type="SAM" id="MobiDB-lite"/>
    </source>
</evidence>
<dbReference type="Gene3D" id="3.40.50.150">
    <property type="entry name" value="Vaccinia Virus protein VP39"/>
    <property type="match status" value="1"/>
</dbReference>
<feature type="region of interest" description="Disordered" evidence="10">
    <location>
        <begin position="58"/>
        <end position="83"/>
    </location>
</feature>
<evidence type="ECO:0000256" key="4">
    <source>
        <dbReference type="ARBA" id="ARBA00022896"/>
    </source>
</evidence>
<comment type="caution">
    <text evidence="12">The sequence shown here is derived from an EMBL/GenBank/DDBJ whole genome shotgun (WGS) entry which is preliminary data.</text>
</comment>
<sequence length="1156" mass="125430">MEFSQAVSHKHHNTLTQFLSQEDCFSQVGLHGQTSHPAHLKQGPHNKNKTIATEISVHHQNNQSPDPKSAASPALQPGRMGAEEARARGVALYRRRDFAAAAASFTSALEQTPEHEQRAQAELLGNRAAVLLEWRHFLAAQADCGQALTLLASLPRPLDEQEGNCQALASLRDRLTSRAEKIEVARVEAAESADSAARLTAENTTVQVVDVVRAFDDALARADCGPDDVACSARARLLCGRSTALARAGDFAMALQDARQALAEDPRNSENLGGLAAVARLEALVGARRSDGGSLAVPGVPSTADVPVPAVRVRRLLVSRTAGIEVQVREPFIAGTGGRSWQAGHVLAHWLVQGKGAQEALPLLLGRAGRLLELGAGLGLVGLAAAKAGASCVVLSDVDEEVLQNLRCECELNEAAVHVARLDYTMPVQAQLTSQLQGVMRADFRPEHSFLDTDIRFDVVVGADIIYSGHLHAQLARALPTLLRPGGMVVICVAEDRVGLEEFVTLCKDQGLDVSASTLSESELTALRADTEDDSLCEERRLPSSPLVEEFLLFYIELKMYTLVSGLAKSGIGRAFASPIFPEPAKEIAALLGFAPRGAASSVPTSWPADSQRVAEIRDQLKSCGLAVVDGIFSDDGASAKQLKDYALDLYSSGCMQAGVITEDTQEADADEVTSQRVDPSDRGDFVCWLRLDGTCDGDKETQKVPADNVASGRSAAAVLCTQLALRICYLVRQSLDEQLAPSLIMTAVYPPGQGAHFREHLDNPNGDGRLLTAVYYVNEGWAASDGALLRVKLPRQSGEDGTCHHCQVRDIIPRADRLVLFQSDRVRHEVTPNARPDTSASAHRCAFTIWFFREDADAQLEPGECETSVDEAVTRAVSRAELQSGELYSYSAVEERLQEERLLWAAAIEQCQAELAHALRAMSQRVDAQVSEALDAVQAVAVVAQRSDGKLGDLDSRLGVVLSDLELQWQADRTDRQADSLEVRSDLDRQWEELSKGLIASTAEVEERAQKEQREVLDALAAVCNDIESLRMRQQEQQAVLEDSRNSEGPLAMAAAAGMVTSLSRMSADLEELRGRSGQQRGAFESLKAELQKMLMEELQARRISELEALQSEDSRHRRDIDALREQSSRSLEALRSEEASRRDVAETQLSAELQ</sequence>
<dbReference type="Proteomes" id="UP000626109">
    <property type="component" value="Unassembled WGS sequence"/>
</dbReference>
<name>A0A813J6U8_POLGL</name>
<evidence type="ECO:0000256" key="8">
    <source>
        <dbReference type="ARBA" id="ARBA00023180"/>
    </source>
</evidence>
<dbReference type="InterPro" id="IPR044862">
    <property type="entry name" value="Pro_4_hyd_alph_FE2OG_OXY"/>
</dbReference>
<accession>A0A813J6U8</accession>
<dbReference type="GO" id="GO:0071456">
    <property type="term" value="P:cellular response to hypoxia"/>
    <property type="evidence" value="ECO:0007669"/>
    <property type="project" value="TreeGrafter"/>
</dbReference>
<dbReference type="InterPro" id="IPR005123">
    <property type="entry name" value="Oxoglu/Fe-dep_dioxygenase_dom"/>
</dbReference>
<dbReference type="PANTHER" id="PTHR12907:SF26">
    <property type="entry name" value="HIF PROLYL HYDROXYLASE, ISOFORM C"/>
    <property type="match status" value="1"/>
</dbReference>
<dbReference type="Pfam" id="PF10294">
    <property type="entry name" value="Methyltransf_16"/>
    <property type="match status" value="1"/>
</dbReference>
<dbReference type="EMBL" id="CAJNNW010024923">
    <property type="protein sequence ID" value="CAE8674834.1"/>
    <property type="molecule type" value="Genomic_DNA"/>
</dbReference>
<organism evidence="12 13">
    <name type="scientific">Polarella glacialis</name>
    <name type="common">Dinoflagellate</name>
    <dbReference type="NCBI Taxonomy" id="89957"/>
    <lineage>
        <taxon>Eukaryota</taxon>
        <taxon>Sar</taxon>
        <taxon>Alveolata</taxon>
        <taxon>Dinophyceae</taxon>
        <taxon>Suessiales</taxon>
        <taxon>Suessiaceae</taxon>
        <taxon>Polarella</taxon>
    </lineage>
</organism>
<keyword evidence="9" id="KW-0802">TPR repeat</keyword>
<evidence type="ECO:0000256" key="9">
    <source>
        <dbReference type="PROSITE-ProRule" id="PRU00339"/>
    </source>
</evidence>
<evidence type="ECO:0000313" key="12">
    <source>
        <dbReference type="EMBL" id="CAE8674834.1"/>
    </source>
</evidence>
<dbReference type="GO" id="GO:0031543">
    <property type="term" value="F:peptidyl-proline dioxygenase activity"/>
    <property type="evidence" value="ECO:0007669"/>
    <property type="project" value="TreeGrafter"/>
</dbReference>
<dbReference type="PROSITE" id="PS51471">
    <property type="entry name" value="FE2OG_OXY"/>
    <property type="match status" value="1"/>
</dbReference>
<dbReference type="InterPro" id="IPR029063">
    <property type="entry name" value="SAM-dependent_MTases_sf"/>
</dbReference>
<feature type="non-terminal residue" evidence="12">
    <location>
        <position position="1156"/>
    </location>
</feature>
<dbReference type="SUPFAM" id="SSF53335">
    <property type="entry name" value="S-adenosyl-L-methionine-dependent methyltransferases"/>
    <property type="match status" value="1"/>
</dbReference>
<keyword evidence="5" id="KW-0223">Dioxygenase</keyword>
<keyword evidence="8" id="KW-0325">Glycoprotein</keyword>
<evidence type="ECO:0000259" key="11">
    <source>
        <dbReference type="PROSITE" id="PS51471"/>
    </source>
</evidence>
<dbReference type="PROSITE" id="PS50005">
    <property type="entry name" value="TPR"/>
    <property type="match status" value="1"/>
</dbReference>
<proteinExistence type="predicted"/>
<feature type="repeat" description="TPR" evidence="9">
    <location>
        <begin position="82"/>
        <end position="115"/>
    </location>
</feature>
<keyword evidence="3" id="KW-0256">Endoplasmic reticulum</keyword>
<keyword evidence="7" id="KW-0408">Iron</keyword>
<dbReference type="PANTHER" id="PTHR12907">
    <property type="entry name" value="EGL NINE HOMOLOG-RELATED"/>
    <property type="match status" value="1"/>
</dbReference>
<protein>
    <recommendedName>
        <fullName evidence="11">Fe2OG dioxygenase domain-containing protein</fullName>
    </recommendedName>
</protein>
<evidence type="ECO:0000256" key="5">
    <source>
        <dbReference type="ARBA" id="ARBA00022964"/>
    </source>
</evidence>
<reference evidence="12" key="1">
    <citation type="submission" date="2021-02" db="EMBL/GenBank/DDBJ databases">
        <authorList>
            <person name="Dougan E. K."/>
            <person name="Rhodes N."/>
            <person name="Thang M."/>
            <person name="Chan C."/>
        </authorList>
    </citation>
    <scope>NUCLEOTIDE SEQUENCE</scope>
</reference>